<feature type="compositionally biased region" description="Polar residues" evidence="9">
    <location>
        <begin position="16"/>
        <end position="28"/>
    </location>
</feature>
<dbReference type="InterPro" id="IPR041679">
    <property type="entry name" value="DNA2/NAM7-like_C"/>
</dbReference>
<keyword evidence="14" id="KW-1185">Reference proteome</keyword>
<evidence type="ECO:0000256" key="4">
    <source>
        <dbReference type="ARBA" id="ARBA00022490"/>
    </source>
</evidence>
<reference evidence="13" key="1">
    <citation type="submission" date="2022-07" db="EMBL/GenBank/DDBJ databases">
        <authorList>
            <person name="Trinca V."/>
            <person name="Uliana J.V.C."/>
            <person name="Torres T.T."/>
            <person name="Ward R.J."/>
            <person name="Monesi N."/>
        </authorList>
    </citation>
    <scope>NUCLEOTIDE SEQUENCE</scope>
    <source>
        <strain evidence="13">HSMRA1968</strain>
        <tissue evidence="13">Whole embryos</tissue>
    </source>
</reference>
<dbReference type="Pfam" id="PF21634">
    <property type="entry name" value="MOV-10_beta-barrel"/>
    <property type="match status" value="1"/>
</dbReference>
<dbReference type="EMBL" id="WJQU01000001">
    <property type="protein sequence ID" value="KAJ6650189.1"/>
    <property type="molecule type" value="Genomic_DNA"/>
</dbReference>
<evidence type="ECO:0000256" key="9">
    <source>
        <dbReference type="SAM" id="MobiDB-lite"/>
    </source>
</evidence>
<sequence length="910" mass="102877">MLANLLYNRSKFAKSTPTEISSTETNPDAQRDTNENNRQDTSFLIKKNGYITEKRKDMVTVSVEKDIIRFSLKDVDCDYKPKKFDRITLYCEPQDEGSISDEDVSPLVRKIGIARAKKFTGRVTSVEQNGMGIIDESCIFFWDALASDYNVVTENDLVEADCVQCEFDDDNKYRWRCLNVKFLGEDENLTKKVNNLSMTGITANKHGIEVEDNVVVKLSDLDDTINFTMTVKNTSNDAVECLGGMLLRQGNKLHSQLQLISPTRRQHILLKPGAELKYSFKATSKMYGEASEQFVIKFKSVSIVESFTILRFIRVIVHDSEGKHRTIGTGVNVMQNYAYTHSVLTRNHPAVIPGLPPAASPKFVCVRFENWQVPQKIADVLINSSRAVIYEELAIGFQHLQIDNRSLSISNYSEVFHDLLYLEEFAMNHNIRKYDKRARFIRENGYLAVEIQDVAETRPSLVVGDFVLAIDLKSETNKIPWKGYIYEVKQNHILLKFNEGFHPKNQKYQLTFHFSRKTLRKQHHAIELGIKKLPSILFPDNVIDIEKQVDVTLNLDDGDLECGSSILAWFNPSLNVEQKQAVTNILQGVARPTPYIIFGPPGTGKTVTLIEVILQLIRNVPKSRLLVATPSNSSANLLTERIIDSHLLKGDQFVRLVSYINVQRGTISPKVLSQCGIVDISLGGTRRSVNSELETNIFNAKKIMSRQLVIGTCITLGSLMQCELPEDHFTHVIVDESGQCTETESMIPLQFVDKDIGQVILAGDPLQLGPIVLSSIAVRLGLSKSLLTRLLERPLYQQDIERFQHGYDPRLVTKLVKNYRSLPRVMQVYNKLFYDNDLVGMLNGVDSEEAKILRKLSPVLPNHGARHNTEGVCFIGVKGENLKCSESPSWYNMEEAKSVSNETSRISMIL</sequence>
<keyword evidence="6" id="KW-0378">Hydrolase</keyword>
<evidence type="ECO:0000259" key="12">
    <source>
        <dbReference type="Pfam" id="PF21634"/>
    </source>
</evidence>
<dbReference type="EC" id="3.6.4.13" evidence="3"/>
<keyword evidence="8" id="KW-0067">ATP-binding</keyword>
<keyword evidence="7 13" id="KW-0347">Helicase</keyword>
<keyword evidence="5" id="KW-0547">Nucleotide-binding</keyword>
<evidence type="ECO:0000256" key="5">
    <source>
        <dbReference type="ARBA" id="ARBA00022741"/>
    </source>
</evidence>
<feature type="compositionally biased region" description="Basic and acidic residues" evidence="9">
    <location>
        <begin position="29"/>
        <end position="38"/>
    </location>
</feature>
<protein>
    <recommendedName>
        <fullName evidence="3">RNA helicase</fullName>
        <ecNumber evidence="3">3.6.4.13</ecNumber>
    </recommendedName>
</protein>
<dbReference type="GO" id="GO:0005737">
    <property type="term" value="C:cytoplasm"/>
    <property type="evidence" value="ECO:0007669"/>
    <property type="project" value="UniProtKB-SubCell"/>
</dbReference>
<dbReference type="GO" id="GO:0016787">
    <property type="term" value="F:hydrolase activity"/>
    <property type="evidence" value="ECO:0007669"/>
    <property type="project" value="UniProtKB-KW"/>
</dbReference>
<feature type="domain" description="DNA2/NAM7 helicase helicase" evidence="10">
    <location>
        <begin position="574"/>
        <end position="672"/>
    </location>
</feature>
<evidence type="ECO:0000313" key="13">
    <source>
        <dbReference type="EMBL" id="KAJ6650189.1"/>
    </source>
</evidence>
<evidence type="ECO:0000256" key="2">
    <source>
        <dbReference type="ARBA" id="ARBA00005601"/>
    </source>
</evidence>
<comment type="subcellular location">
    <subcellularLocation>
        <location evidence="1">Cytoplasm</location>
    </subcellularLocation>
</comment>
<dbReference type="InterPro" id="IPR027417">
    <property type="entry name" value="P-loop_NTPase"/>
</dbReference>
<dbReference type="InterPro" id="IPR049080">
    <property type="entry name" value="MOV-10-like_beta-barrel"/>
</dbReference>
<dbReference type="InterPro" id="IPR041677">
    <property type="entry name" value="DNA2/NAM7_AAA_11"/>
</dbReference>
<comment type="similarity">
    <text evidence="2">Belongs to the DNA2/NAM7 helicase family. SDE3 subfamily.</text>
</comment>
<evidence type="ECO:0000256" key="7">
    <source>
        <dbReference type="ARBA" id="ARBA00022806"/>
    </source>
</evidence>
<evidence type="ECO:0000313" key="14">
    <source>
        <dbReference type="Proteomes" id="UP001151699"/>
    </source>
</evidence>
<keyword evidence="4" id="KW-0963">Cytoplasm</keyword>
<feature type="domain" description="Helicase MOV-10-like beta-barrel" evidence="12">
    <location>
        <begin position="443"/>
        <end position="512"/>
    </location>
</feature>
<proteinExistence type="inferred from homology"/>
<dbReference type="GO" id="GO:0003724">
    <property type="term" value="F:RNA helicase activity"/>
    <property type="evidence" value="ECO:0007669"/>
    <property type="project" value="UniProtKB-EC"/>
</dbReference>
<feature type="region of interest" description="Disordered" evidence="9">
    <location>
        <begin position="16"/>
        <end position="39"/>
    </location>
</feature>
<dbReference type="Pfam" id="PF13086">
    <property type="entry name" value="AAA_11"/>
    <property type="match status" value="2"/>
</dbReference>
<dbReference type="OrthoDB" id="6513042at2759"/>
<dbReference type="Gene3D" id="3.40.50.300">
    <property type="entry name" value="P-loop containing nucleotide triphosphate hydrolases"/>
    <property type="match status" value="3"/>
</dbReference>
<name>A0A9Q0NH31_9DIPT</name>
<evidence type="ECO:0000256" key="8">
    <source>
        <dbReference type="ARBA" id="ARBA00022840"/>
    </source>
</evidence>
<comment type="caution">
    <text evidence="13">The sequence shown here is derived from an EMBL/GenBank/DDBJ whole genome shotgun (WGS) entry which is preliminary data.</text>
</comment>
<dbReference type="AlphaFoldDB" id="A0A9Q0NH31"/>
<accession>A0A9Q0NH31</accession>
<dbReference type="PANTHER" id="PTHR45418">
    <property type="entry name" value="CANCER/TESTIS ANTIGEN 55"/>
    <property type="match status" value="1"/>
</dbReference>
<feature type="domain" description="DNA2/NAM7 helicase-like C-terminal" evidence="11">
    <location>
        <begin position="801"/>
        <end position="902"/>
    </location>
</feature>
<dbReference type="Proteomes" id="UP001151699">
    <property type="component" value="Chromosome A"/>
</dbReference>
<evidence type="ECO:0000256" key="1">
    <source>
        <dbReference type="ARBA" id="ARBA00004496"/>
    </source>
</evidence>
<dbReference type="SUPFAM" id="SSF52540">
    <property type="entry name" value="P-loop containing nucleoside triphosphate hydrolases"/>
    <property type="match status" value="1"/>
</dbReference>
<dbReference type="Gene3D" id="2.40.30.270">
    <property type="match status" value="1"/>
</dbReference>
<evidence type="ECO:0000256" key="6">
    <source>
        <dbReference type="ARBA" id="ARBA00022801"/>
    </source>
</evidence>
<evidence type="ECO:0000259" key="11">
    <source>
        <dbReference type="Pfam" id="PF13087"/>
    </source>
</evidence>
<evidence type="ECO:0000259" key="10">
    <source>
        <dbReference type="Pfam" id="PF13086"/>
    </source>
</evidence>
<evidence type="ECO:0000256" key="3">
    <source>
        <dbReference type="ARBA" id="ARBA00012552"/>
    </source>
</evidence>
<gene>
    <name evidence="13" type="primary">armi_0</name>
    <name evidence="13" type="ORF">Bhyg_05434</name>
</gene>
<organism evidence="13 14">
    <name type="scientific">Pseudolycoriella hygida</name>
    <dbReference type="NCBI Taxonomy" id="35572"/>
    <lineage>
        <taxon>Eukaryota</taxon>
        <taxon>Metazoa</taxon>
        <taxon>Ecdysozoa</taxon>
        <taxon>Arthropoda</taxon>
        <taxon>Hexapoda</taxon>
        <taxon>Insecta</taxon>
        <taxon>Pterygota</taxon>
        <taxon>Neoptera</taxon>
        <taxon>Endopterygota</taxon>
        <taxon>Diptera</taxon>
        <taxon>Nematocera</taxon>
        <taxon>Sciaroidea</taxon>
        <taxon>Sciaridae</taxon>
        <taxon>Pseudolycoriella</taxon>
    </lineage>
</organism>
<dbReference type="GO" id="GO:0005524">
    <property type="term" value="F:ATP binding"/>
    <property type="evidence" value="ECO:0007669"/>
    <property type="project" value="UniProtKB-KW"/>
</dbReference>
<dbReference type="Pfam" id="PF13087">
    <property type="entry name" value="AAA_12"/>
    <property type="match status" value="1"/>
</dbReference>
<dbReference type="PANTHER" id="PTHR45418:SF1">
    <property type="entry name" value="CANCER_TESTIS ANTIGEN 55"/>
    <property type="match status" value="1"/>
</dbReference>
<feature type="domain" description="DNA2/NAM7 helicase helicase" evidence="10">
    <location>
        <begin position="690"/>
        <end position="774"/>
    </location>
</feature>